<organism evidence="2 3">
    <name type="scientific">Thermovenabulum gondwanense</name>
    <dbReference type="NCBI Taxonomy" id="520767"/>
    <lineage>
        <taxon>Bacteria</taxon>
        <taxon>Bacillati</taxon>
        <taxon>Bacillota</taxon>
        <taxon>Clostridia</taxon>
        <taxon>Thermosediminibacterales</taxon>
        <taxon>Thermosediminibacteraceae</taxon>
        <taxon>Thermovenabulum</taxon>
    </lineage>
</organism>
<dbReference type="EMBL" id="LOHZ01000023">
    <property type="protein sequence ID" value="KYO66873.1"/>
    <property type="molecule type" value="Genomic_DNA"/>
</dbReference>
<feature type="domain" description="DUF7916" evidence="1">
    <location>
        <begin position="7"/>
        <end position="315"/>
    </location>
</feature>
<dbReference type="PATRIC" id="fig|520767.4.peg.775"/>
<dbReference type="AlphaFoldDB" id="A0A162MPG1"/>
<gene>
    <name evidence="2" type="ORF">ATZ99_06900</name>
</gene>
<dbReference type="Proteomes" id="UP000075737">
    <property type="component" value="Unassembled WGS sequence"/>
</dbReference>
<accession>A0A162MPG1</accession>
<dbReference type="RefSeq" id="WP_068747855.1">
    <property type="nucleotide sequence ID" value="NZ_LOHZ01000023.1"/>
</dbReference>
<evidence type="ECO:0000259" key="1">
    <source>
        <dbReference type="Pfam" id="PF25509"/>
    </source>
</evidence>
<comment type="caution">
    <text evidence="2">The sequence shown here is derived from an EMBL/GenBank/DDBJ whole genome shotgun (WGS) entry which is preliminary data.</text>
</comment>
<sequence>MKRIFELAFNDFFNMKKREILETIRHSEGRTVVAECVISCPPLIYGVSNAELAASFGADMITLNTFDFEKPFIFGIDDEGTSLSETENFIKNYFKKIEENRVNADYIKKVKSITGRFIGVNLEPVPESVKNFPKGRRVSKENLEKARFYGFDYVVIAANPNTGVSSEDIVKSLELCREILEEDMIIIAGKMHAAGRENVFDPQVVKGFAINGADVVLIPAPGTVPGMDMDTAKRLIREIHSEGALAMTAIGTSQESAGRETIRDIAMLSKMAGADIQHIGDAGFSGMAFPENIMELSITIRGKRHTYRRMGYSSRK</sequence>
<keyword evidence="3" id="KW-1185">Reference proteome</keyword>
<evidence type="ECO:0000313" key="3">
    <source>
        <dbReference type="Proteomes" id="UP000075737"/>
    </source>
</evidence>
<reference evidence="2 3" key="1">
    <citation type="submission" date="2015-12" db="EMBL/GenBank/DDBJ databases">
        <title>Draft genome of Thermovenabulum gondwanense isolated from a red thermophilic microbial mat colonisisng an outflow channel of a bore well.</title>
        <authorList>
            <person name="Patel B.K."/>
        </authorList>
    </citation>
    <scope>NUCLEOTIDE SEQUENCE [LARGE SCALE GENOMIC DNA]</scope>
    <source>
        <strain evidence="2 3">R270</strain>
    </source>
</reference>
<dbReference type="STRING" id="520767.ATZ99_06900"/>
<proteinExistence type="predicted"/>
<name>A0A162MPG1_9FIRM</name>
<protein>
    <recommendedName>
        <fullName evidence="1">DUF7916 domain-containing protein</fullName>
    </recommendedName>
</protein>
<dbReference type="OrthoDB" id="5581965at2"/>
<dbReference type="InterPro" id="IPR057238">
    <property type="entry name" value="DUF7916"/>
</dbReference>
<evidence type="ECO:0000313" key="2">
    <source>
        <dbReference type="EMBL" id="KYO66873.1"/>
    </source>
</evidence>
<dbReference type="Pfam" id="PF25509">
    <property type="entry name" value="DUF7916"/>
    <property type="match status" value="1"/>
</dbReference>